<reference evidence="1 2" key="1">
    <citation type="submission" date="2020-08" db="EMBL/GenBank/DDBJ databases">
        <title>Genome public.</title>
        <authorList>
            <person name="Liu C."/>
            <person name="Sun Q."/>
        </authorList>
    </citation>
    <scope>NUCLEOTIDE SEQUENCE [LARGE SCALE GENOMIC DNA]</scope>
    <source>
        <strain evidence="1 2">New-7</strain>
    </source>
</reference>
<sequence length="118" mass="12396">MKKILFAVISFIVVVLISVASNNRNSNIQDVALLLKNVEVLTAGEEGGASGSCQKSVPSIMRADCDGDGKFESTFAIITTYSCEGDGSGPCKSGTVSTTYDCEGYVTGYSDLTLDMNC</sequence>
<dbReference type="Proteomes" id="UP000636891">
    <property type="component" value="Unassembled WGS sequence"/>
</dbReference>
<organism evidence="1 2">
    <name type="scientific">Alistipes hominis</name>
    <dbReference type="NCBI Taxonomy" id="2763015"/>
    <lineage>
        <taxon>Bacteria</taxon>
        <taxon>Pseudomonadati</taxon>
        <taxon>Bacteroidota</taxon>
        <taxon>Bacteroidia</taxon>
        <taxon>Bacteroidales</taxon>
        <taxon>Rikenellaceae</taxon>
        <taxon>Alistipes</taxon>
    </lineage>
</organism>
<gene>
    <name evidence="1" type="ORF">H8S08_12170</name>
</gene>
<proteinExistence type="predicted"/>
<evidence type="ECO:0000313" key="1">
    <source>
        <dbReference type="EMBL" id="MBC5617754.1"/>
    </source>
</evidence>
<name>A0ABR7CQ10_9BACT</name>
<accession>A0ABR7CQ10</accession>
<comment type="caution">
    <text evidence="1">The sequence shown here is derived from an EMBL/GenBank/DDBJ whole genome shotgun (WGS) entry which is preliminary data.</text>
</comment>
<evidence type="ECO:0008006" key="3">
    <source>
        <dbReference type="Google" id="ProtNLM"/>
    </source>
</evidence>
<dbReference type="RefSeq" id="WP_147387414.1">
    <property type="nucleotide sequence ID" value="NZ_JACOOK010000014.1"/>
</dbReference>
<evidence type="ECO:0000313" key="2">
    <source>
        <dbReference type="Proteomes" id="UP000636891"/>
    </source>
</evidence>
<keyword evidence="2" id="KW-1185">Reference proteome</keyword>
<dbReference type="EMBL" id="JACOOK010000014">
    <property type="protein sequence ID" value="MBC5617754.1"/>
    <property type="molecule type" value="Genomic_DNA"/>
</dbReference>
<protein>
    <recommendedName>
        <fullName evidence="3">Transmembrane protein</fullName>
    </recommendedName>
</protein>